<accession>A0A1D8AFP3</accession>
<evidence type="ECO:0000259" key="1">
    <source>
        <dbReference type="Pfam" id="PF02627"/>
    </source>
</evidence>
<keyword evidence="2" id="KW-0614">Plasmid</keyword>
<reference evidence="3" key="1">
    <citation type="journal article" date="2017" name="J. Biotechnol.">
        <title>Complete genome sequence of Novosphingobium resinovorum SA1, a versatile xenobiotic-degrading bacterium capable of utilizing sulfanilic acid.</title>
        <authorList>
            <person name="Hegedus B."/>
            <person name="Kos P.B."/>
            <person name="Balint B."/>
            <person name="Maroti G."/>
            <person name="Gan H.M."/>
            <person name="Perei K."/>
            <person name="Rakhely G."/>
        </authorList>
    </citation>
    <scope>NUCLEOTIDE SEQUENCE [LARGE SCALE GENOMIC DNA]</scope>
    <source>
        <strain evidence="3">SA1</strain>
    </source>
</reference>
<dbReference type="SUPFAM" id="SSF69118">
    <property type="entry name" value="AhpD-like"/>
    <property type="match status" value="1"/>
</dbReference>
<geneLocation type="plasmid" evidence="2 3">
    <name>pSA2</name>
</geneLocation>
<evidence type="ECO:0000313" key="3">
    <source>
        <dbReference type="Proteomes" id="UP000094626"/>
    </source>
</evidence>
<keyword evidence="3" id="KW-1185">Reference proteome</keyword>
<feature type="domain" description="Carboxymuconolactone decarboxylase-like" evidence="1">
    <location>
        <begin position="147"/>
        <end position="220"/>
    </location>
</feature>
<dbReference type="AlphaFoldDB" id="A0A1D8AFP3"/>
<dbReference type="RefSeq" id="WP_069710165.1">
    <property type="nucleotide sequence ID" value="NZ_CP017077.1"/>
</dbReference>
<dbReference type="PANTHER" id="PTHR33930:SF2">
    <property type="entry name" value="BLR3452 PROTEIN"/>
    <property type="match status" value="1"/>
</dbReference>
<organism evidence="2 3">
    <name type="scientific">Novosphingobium resinovorum</name>
    <dbReference type="NCBI Taxonomy" id="158500"/>
    <lineage>
        <taxon>Bacteria</taxon>
        <taxon>Pseudomonadati</taxon>
        <taxon>Pseudomonadota</taxon>
        <taxon>Alphaproteobacteria</taxon>
        <taxon>Sphingomonadales</taxon>
        <taxon>Sphingomonadaceae</taxon>
        <taxon>Novosphingobium</taxon>
    </lineage>
</organism>
<dbReference type="PANTHER" id="PTHR33930">
    <property type="entry name" value="ALKYL HYDROPEROXIDE REDUCTASE AHPD"/>
    <property type="match status" value="1"/>
</dbReference>
<name>A0A1D8AFP3_9SPHN</name>
<dbReference type="KEGG" id="nre:BES08_25200"/>
<dbReference type="InterPro" id="IPR003779">
    <property type="entry name" value="CMD-like"/>
</dbReference>
<dbReference type="Pfam" id="PF02627">
    <property type="entry name" value="CMD"/>
    <property type="match status" value="1"/>
</dbReference>
<dbReference type="EMBL" id="CP017077">
    <property type="protein sequence ID" value="AOR80919.1"/>
    <property type="molecule type" value="Genomic_DNA"/>
</dbReference>
<dbReference type="InterPro" id="IPR029032">
    <property type="entry name" value="AhpD-like"/>
</dbReference>
<dbReference type="Gene3D" id="1.20.1290.10">
    <property type="entry name" value="AhpD-like"/>
    <property type="match status" value="2"/>
</dbReference>
<dbReference type="OrthoDB" id="7505734at2"/>
<gene>
    <name evidence="2" type="ORF">BES08_25200</name>
</gene>
<evidence type="ECO:0000313" key="2">
    <source>
        <dbReference type="EMBL" id="AOR80919.1"/>
    </source>
</evidence>
<dbReference type="Proteomes" id="UP000094626">
    <property type="component" value="Plasmid pSA2"/>
</dbReference>
<proteinExistence type="predicted"/>
<dbReference type="GO" id="GO:0051920">
    <property type="term" value="F:peroxiredoxin activity"/>
    <property type="evidence" value="ECO:0007669"/>
    <property type="project" value="InterPro"/>
</dbReference>
<sequence>MTASISPLPTLGLLRRDAPKTVAGFRRFRSVIESDGALPARVKLLFAACAATTKGYEEMARRELSAARDAGLTAEQAGAAVAILSSVRGEGAALRFHGIYASVFGDAAGPHADEQTVDVAPGDAEANFLHYFGTMPPSLGKLLDLVPLAADAYYLMREGTLSGTALGVVNAELLLVTVLAADYSSWASVHMNGARKAGASEQAVAEAVICAVPTSGLSAWVVGATSMDA</sequence>
<protein>
    <submittedName>
        <fullName evidence="2">Carboxymuconolactone decarboxylase</fullName>
    </submittedName>
</protein>